<dbReference type="EMBL" id="CP031223">
    <property type="protein sequence ID" value="QFG00678.1"/>
    <property type="molecule type" value="Genomic_DNA"/>
</dbReference>
<dbReference type="AlphaFoldDB" id="A0A5J6SWD8"/>
<dbReference type="GO" id="GO:0003824">
    <property type="term" value="F:catalytic activity"/>
    <property type="evidence" value="ECO:0007669"/>
    <property type="project" value="UniProtKB-ARBA"/>
</dbReference>
<organism evidence="2 3">
    <name type="scientific">Psychrobacillus glaciei</name>
    <dbReference type="NCBI Taxonomy" id="2283160"/>
    <lineage>
        <taxon>Bacteria</taxon>
        <taxon>Bacillati</taxon>
        <taxon>Bacillota</taxon>
        <taxon>Bacilli</taxon>
        <taxon>Bacillales</taxon>
        <taxon>Bacillaceae</taxon>
        <taxon>Psychrobacillus</taxon>
    </lineage>
</organism>
<feature type="domain" description="Aerobactin siderophore biosynthesis IucA/IucC-like C-terminal" evidence="1">
    <location>
        <begin position="76"/>
        <end position="183"/>
    </location>
</feature>
<dbReference type="KEGG" id="psyo:PB01_18800"/>
<dbReference type="Pfam" id="PF06276">
    <property type="entry name" value="FhuF"/>
    <property type="match status" value="1"/>
</dbReference>
<name>A0A5J6SWD8_9BACI</name>
<reference evidence="2 3" key="1">
    <citation type="submission" date="2018-07" db="EMBL/GenBank/DDBJ databases">
        <title>Complete genome sequence of Psychrobacillus sp. PB01, isolated from iceberg, and comparative genome analysis of Psychrobacillus strains.</title>
        <authorList>
            <person name="Lee P.C."/>
        </authorList>
    </citation>
    <scope>NUCLEOTIDE SEQUENCE [LARGE SCALE GENOMIC DNA]</scope>
    <source>
        <strain evidence="2 3">PB01</strain>
    </source>
</reference>
<dbReference type="Proteomes" id="UP000325517">
    <property type="component" value="Chromosome"/>
</dbReference>
<accession>A0A5J6SWD8</accession>
<evidence type="ECO:0000313" key="3">
    <source>
        <dbReference type="Proteomes" id="UP000325517"/>
    </source>
</evidence>
<sequence>MYSIWKRAMHTEGSRNLKLDLKMDQLRSLRLTTERMHSELSIETTLLLDEQHLKEYVDTIRQRIGAANEKVAASLFMKRYAFLPAIYLYAMTSWNERLNVSYENVSIETDNSKEIWLPNFHFHNLETEISRSNREKWRTTCIESLFKEHVSPIIELLSHITKVSKLILWENVVVYISWLYEKVLLEDRNSKEIVSRAKEDFHFIISHAPGNLFGDYGVNPISRFYKEDIDYDSRRRSTCCYSHLTTNKQYCSTCPHFCKRRA</sequence>
<evidence type="ECO:0000259" key="1">
    <source>
        <dbReference type="Pfam" id="PF06276"/>
    </source>
</evidence>
<gene>
    <name evidence="2" type="ORF">PB01_18800</name>
</gene>
<keyword evidence="3" id="KW-1185">Reference proteome</keyword>
<dbReference type="InterPro" id="IPR022770">
    <property type="entry name" value="IucA/IucC-like_C"/>
</dbReference>
<proteinExistence type="predicted"/>
<protein>
    <recommendedName>
        <fullName evidence="1">Aerobactin siderophore biosynthesis IucA/IucC-like C-terminal domain-containing protein</fullName>
    </recommendedName>
</protein>
<evidence type="ECO:0000313" key="2">
    <source>
        <dbReference type="EMBL" id="QFG00678.1"/>
    </source>
</evidence>